<name>A0A7L4ZXS4_9BACT</name>
<evidence type="ECO:0000313" key="1">
    <source>
        <dbReference type="EMBL" id="KAA9325921.1"/>
    </source>
</evidence>
<protein>
    <submittedName>
        <fullName evidence="1">Uncharacterized protein</fullName>
    </submittedName>
</protein>
<reference evidence="1 2" key="1">
    <citation type="submission" date="2019-09" db="EMBL/GenBank/DDBJ databases">
        <title>Genome sequence of Hymenobacter sp. M3.</title>
        <authorList>
            <person name="Srinivasan S."/>
        </authorList>
    </citation>
    <scope>NUCLEOTIDE SEQUENCE [LARGE SCALE GENOMIC DNA]</scope>
    <source>
        <strain evidence="1 2">M3</strain>
    </source>
</reference>
<sequence length="121" mass="13880">MVAELRSIETIDGESLTTYRPERVECFSLSIRLFVGPTGEASSDAFDLEVVTPQWLLENDSDEPLIGRHMLIVPTYNPNKISHFLSRCISRCHGDTWERVAELVSRIAYWEFEDYRTPAGQ</sequence>
<comment type="caution">
    <text evidence="1">The sequence shown here is derived from an EMBL/GenBank/DDBJ whole genome shotgun (WGS) entry which is preliminary data.</text>
</comment>
<gene>
    <name evidence="1" type="ORF">F0P96_19350</name>
</gene>
<evidence type="ECO:0000313" key="2">
    <source>
        <dbReference type="Proteomes" id="UP000326380"/>
    </source>
</evidence>
<proteinExistence type="predicted"/>
<dbReference type="InterPro" id="IPR028964">
    <property type="entry name" value="Imm8"/>
</dbReference>
<dbReference type="EMBL" id="VTWU01000008">
    <property type="protein sequence ID" value="KAA9325921.1"/>
    <property type="molecule type" value="Genomic_DNA"/>
</dbReference>
<dbReference type="AlphaFoldDB" id="A0A7L4ZXS4"/>
<accession>A0A7L4ZXS4</accession>
<dbReference type="Pfam" id="PF15586">
    <property type="entry name" value="Imm8"/>
    <property type="match status" value="1"/>
</dbReference>
<dbReference type="Proteomes" id="UP000326380">
    <property type="component" value="Unassembled WGS sequence"/>
</dbReference>
<organism evidence="1 2">
    <name type="scientific">Hymenobacter busanensis</name>
    <dbReference type="NCBI Taxonomy" id="2607656"/>
    <lineage>
        <taxon>Bacteria</taxon>
        <taxon>Pseudomonadati</taxon>
        <taxon>Bacteroidota</taxon>
        <taxon>Cytophagia</taxon>
        <taxon>Cytophagales</taxon>
        <taxon>Hymenobacteraceae</taxon>
        <taxon>Hymenobacter</taxon>
    </lineage>
</organism>
<dbReference type="RefSeq" id="WP_151080638.1">
    <property type="nucleotide sequence ID" value="NZ_CP047647.1"/>
</dbReference>
<keyword evidence="2" id="KW-1185">Reference proteome</keyword>